<evidence type="ECO:0000313" key="2">
    <source>
        <dbReference type="EMBL" id="GBF34136.1"/>
    </source>
</evidence>
<evidence type="ECO:0000259" key="1">
    <source>
        <dbReference type="Pfam" id="PF04233"/>
    </source>
</evidence>
<dbReference type="RefSeq" id="WP_231702746.1">
    <property type="nucleotide sequence ID" value="NZ_BFAV01000127.1"/>
</dbReference>
<dbReference type="AlphaFoldDB" id="A0A2L2XIS0"/>
<dbReference type="Pfam" id="PF04233">
    <property type="entry name" value="Phage_Mu_F"/>
    <property type="match status" value="1"/>
</dbReference>
<dbReference type="NCBIfam" id="TIGR01641">
    <property type="entry name" value="phageSPP1_gp7"/>
    <property type="match status" value="1"/>
</dbReference>
<comment type="caution">
    <text evidence="2">The sequence shown here is derived from an EMBL/GenBank/DDBJ whole genome shotgun (WGS) entry which is preliminary data.</text>
</comment>
<feature type="domain" description="Phage head morphogenesis" evidence="1">
    <location>
        <begin position="186"/>
        <end position="280"/>
    </location>
</feature>
<gene>
    <name evidence="2" type="ORF">DCCM_3248</name>
</gene>
<evidence type="ECO:0000313" key="3">
    <source>
        <dbReference type="Proteomes" id="UP000239549"/>
    </source>
</evidence>
<dbReference type="EMBL" id="BFAV01000127">
    <property type="protein sequence ID" value="GBF34136.1"/>
    <property type="molecule type" value="Genomic_DNA"/>
</dbReference>
<dbReference type="InterPro" id="IPR006528">
    <property type="entry name" value="Phage_head_morphogenesis_dom"/>
</dbReference>
<sequence>MNQQAMFRQLDAAEEKLLSKWDSWLNASFKTIPWSDIERAARSGSRPGVLSRLPPIIVPDAGSLAGMLADHGAEMVAAGQAHGDLLVEELHRKFRNRKLSERFLELPPIMPVEIILPAQDDDITAITYGTRKFADLPGFDFEYDEDPKVIPEKAIGAMEARAMVLAGDVEADLVAQVKKAMVRFLAGTSRLQTENALKDILKSSWDRASNIATTESTYSYNRGRLASFAENRVDYVQFSAVNDSRTSPQCRSRHGRVMRLDDPALPGNTPPLHGRCRSVLVPLYSAYQGDLITPERLDWSLAAPLPKGWKSAA</sequence>
<protein>
    <recommendedName>
        <fullName evidence="1">Phage head morphogenesis domain-containing protein</fullName>
    </recommendedName>
</protein>
<proteinExistence type="predicted"/>
<accession>A0A2L2XIS0</accession>
<dbReference type="Proteomes" id="UP000239549">
    <property type="component" value="Unassembled WGS sequence"/>
</dbReference>
<organism evidence="2 3">
    <name type="scientific">Desulfocucumis palustris</name>
    <dbReference type="NCBI Taxonomy" id="1898651"/>
    <lineage>
        <taxon>Bacteria</taxon>
        <taxon>Bacillati</taxon>
        <taxon>Bacillota</taxon>
        <taxon>Clostridia</taxon>
        <taxon>Eubacteriales</taxon>
        <taxon>Desulfocucumaceae</taxon>
        <taxon>Desulfocucumis</taxon>
    </lineage>
</organism>
<keyword evidence="3" id="KW-1185">Reference proteome</keyword>
<name>A0A2L2XIS0_9FIRM</name>
<reference evidence="3" key="1">
    <citation type="submission" date="2018-02" db="EMBL/GenBank/DDBJ databases">
        <title>Genome sequence of Desulfocucumis palustris strain NAW-5.</title>
        <authorList>
            <person name="Watanabe M."/>
            <person name="Kojima H."/>
            <person name="Fukui M."/>
        </authorList>
    </citation>
    <scope>NUCLEOTIDE SEQUENCE [LARGE SCALE GENOMIC DNA]</scope>
    <source>
        <strain evidence="3">NAW-5</strain>
    </source>
</reference>